<dbReference type="AlphaFoldDB" id="A0A9E7KJN2"/>
<dbReference type="Proteomes" id="UP001055439">
    <property type="component" value="Chromosome 7"/>
</dbReference>
<proteinExistence type="predicted"/>
<reference evidence="1" key="1">
    <citation type="submission" date="2022-05" db="EMBL/GenBank/DDBJ databases">
        <title>The Musa troglodytarum L. genome provides insights into the mechanism of non-climacteric behaviour and enrichment of carotenoids.</title>
        <authorList>
            <person name="Wang J."/>
        </authorList>
    </citation>
    <scope>NUCLEOTIDE SEQUENCE</scope>
    <source>
        <tissue evidence="1">Leaf</tissue>
    </source>
</reference>
<sequence length="197" mass="21791">MESLSASESIATSKSSRPNLIERSSTCFCQSLSMQRMDGLQTEMKQYGGPSFLLHYGDLEVKRFGKDHERFDTWNDLVAMSVILRGGGIRRISWSGGGDADADARRSDRLREPDRGLVVVGDAEGAVRGLELLGLGLGLGLGLLRVVGRRIGHGSSALPLSGAHRLPRQRLLVSPKWEEHHPCDPTFMRSRHCIYFM</sequence>
<dbReference type="EMBL" id="CP097509">
    <property type="protein sequence ID" value="URE18619.1"/>
    <property type="molecule type" value="Genomic_DNA"/>
</dbReference>
<evidence type="ECO:0000313" key="2">
    <source>
        <dbReference type="Proteomes" id="UP001055439"/>
    </source>
</evidence>
<keyword evidence="2" id="KW-1185">Reference proteome</keyword>
<gene>
    <name evidence="1" type="ORF">MUK42_04710</name>
</gene>
<organism evidence="1 2">
    <name type="scientific">Musa troglodytarum</name>
    <name type="common">fe'i banana</name>
    <dbReference type="NCBI Taxonomy" id="320322"/>
    <lineage>
        <taxon>Eukaryota</taxon>
        <taxon>Viridiplantae</taxon>
        <taxon>Streptophyta</taxon>
        <taxon>Embryophyta</taxon>
        <taxon>Tracheophyta</taxon>
        <taxon>Spermatophyta</taxon>
        <taxon>Magnoliopsida</taxon>
        <taxon>Liliopsida</taxon>
        <taxon>Zingiberales</taxon>
        <taxon>Musaceae</taxon>
        <taxon>Musa</taxon>
    </lineage>
</organism>
<evidence type="ECO:0000313" key="1">
    <source>
        <dbReference type="EMBL" id="URE18619.1"/>
    </source>
</evidence>
<name>A0A9E7KJN2_9LILI</name>
<accession>A0A9E7KJN2</accession>
<protein>
    <submittedName>
        <fullName evidence="1">Uncharacterized protein</fullName>
    </submittedName>
</protein>